<keyword evidence="1" id="KW-0799">Topoisomerase</keyword>
<feature type="region of interest" description="Disordered" evidence="4">
    <location>
        <begin position="40"/>
        <end position="65"/>
    </location>
</feature>
<keyword evidence="2" id="KW-0238">DNA-binding</keyword>
<dbReference type="InterPro" id="IPR025589">
    <property type="entry name" value="Toprim_C_rpt"/>
</dbReference>
<dbReference type="EMBL" id="BRXZ01002348">
    <property type="protein sequence ID" value="GMH60236.1"/>
    <property type="molecule type" value="Genomic_DNA"/>
</dbReference>
<feature type="non-terminal residue" evidence="6">
    <location>
        <position position="1"/>
    </location>
</feature>
<dbReference type="InterPro" id="IPR000380">
    <property type="entry name" value="Topo_IA"/>
</dbReference>
<dbReference type="Proteomes" id="UP001165082">
    <property type="component" value="Unassembled WGS sequence"/>
</dbReference>
<dbReference type="Gene3D" id="1.10.460.10">
    <property type="entry name" value="Topoisomerase I, domain 2"/>
    <property type="match status" value="1"/>
</dbReference>
<protein>
    <recommendedName>
        <fullName evidence="5">Topo IA-type catalytic domain-containing protein</fullName>
    </recommendedName>
</protein>
<dbReference type="InterPro" id="IPR013826">
    <property type="entry name" value="Topo_IA_cen_sub3"/>
</dbReference>
<dbReference type="Pfam" id="PF01131">
    <property type="entry name" value="Topoisom_bac"/>
    <property type="match status" value="1"/>
</dbReference>
<dbReference type="InterPro" id="IPR013824">
    <property type="entry name" value="Topo_IA_cen_sub1"/>
</dbReference>
<evidence type="ECO:0000313" key="6">
    <source>
        <dbReference type="EMBL" id="GMH60236.1"/>
    </source>
</evidence>
<accession>A0A9W6ZYG3</accession>
<dbReference type="GO" id="GO:0003677">
    <property type="term" value="F:DNA binding"/>
    <property type="evidence" value="ECO:0007669"/>
    <property type="project" value="UniProtKB-KW"/>
</dbReference>
<evidence type="ECO:0000313" key="7">
    <source>
        <dbReference type="Proteomes" id="UP001165082"/>
    </source>
</evidence>
<reference evidence="6" key="1">
    <citation type="submission" date="2022-07" db="EMBL/GenBank/DDBJ databases">
        <title>Genome analysis of Parmales, a sister group of diatoms, reveals the evolutionary specialization of diatoms from phago-mixotrophs to photoautotrophs.</title>
        <authorList>
            <person name="Ban H."/>
            <person name="Sato S."/>
            <person name="Yoshikawa S."/>
            <person name="Kazumasa Y."/>
            <person name="Nakamura Y."/>
            <person name="Ichinomiya M."/>
            <person name="Saitoh K."/>
            <person name="Sato N."/>
            <person name="Blanc-Mathieu R."/>
            <person name="Endo H."/>
            <person name="Kuwata A."/>
            <person name="Ogata H."/>
        </authorList>
    </citation>
    <scope>NUCLEOTIDE SEQUENCE</scope>
</reference>
<dbReference type="InterPro" id="IPR023405">
    <property type="entry name" value="Topo_IA_core_domain"/>
</dbReference>
<proteinExistence type="predicted"/>
<gene>
    <name evidence="6" type="ORF">TrRE_jg13183</name>
</gene>
<dbReference type="GO" id="GO:0003917">
    <property type="term" value="F:DNA topoisomerase type I (single strand cut, ATP-independent) activity"/>
    <property type="evidence" value="ECO:0007669"/>
    <property type="project" value="InterPro"/>
</dbReference>
<dbReference type="Gene3D" id="2.70.20.10">
    <property type="entry name" value="Topoisomerase I, domain 3"/>
    <property type="match status" value="1"/>
</dbReference>
<evidence type="ECO:0000256" key="2">
    <source>
        <dbReference type="ARBA" id="ARBA00023125"/>
    </source>
</evidence>
<evidence type="ECO:0000256" key="3">
    <source>
        <dbReference type="ARBA" id="ARBA00023235"/>
    </source>
</evidence>
<dbReference type="PANTHER" id="PTHR42785">
    <property type="entry name" value="DNA TOPOISOMERASE, TYPE IA, CORE"/>
    <property type="match status" value="1"/>
</dbReference>
<keyword evidence="3" id="KW-0413">Isomerase</keyword>
<dbReference type="GO" id="GO:0006265">
    <property type="term" value="P:DNA topological change"/>
    <property type="evidence" value="ECO:0007669"/>
    <property type="project" value="InterPro"/>
</dbReference>
<sequence>LYEKGFITYMRTDNGVLSEEGEEVGKNMVESLYGAGALGVSEKGSKKKGKGKGGEEKEEAHEAIRPSVHEGSFLSPEDLGKDIGKKERLLYSLVYNRTLASLMSPKITNSTTATISVGDEFTVRSRGSVVVDPGWGRLSSTFDGNDTALLPPLVSGEVVTLVSSRPTTHSTAPPARFSEATFVRELERLGVGRPSTYASVLETLRKRAYIRSGVEGRGTPEVKGGMISAARAAGITIGKGRGPLIPSLTAFVVVDLLTEHLRDYVDSEFTKRMEERLDEIARGEAEGGGYLRDYYEGEGGLKRKVEKMELAVTNDSARLARLPSLHNSSVSLFVGPWGPYAVREEEGRRETAPIPGGMVEDLGMVTEKNLRSVLDGRRGNGTVLGTHEGKKVFLKLGRYGAYLQHGEGEEMRTQTLPKEMGGMGGKGLGAKLGEEGVGEGGGGLQELIGLTFEDAKKYLMLPRNVGEYKGEAIITSLGPYGPYLKWNNSFTSLPQEYNLIEVGEEDARRLVEEGIVQKGGRLARGVLVDFDKVEGYKLTVRDGRFGVYINWKKVNAKMPVEFLDEPSSISKEEAWAAIGEKL</sequence>
<dbReference type="PANTHER" id="PTHR42785:SF1">
    <property type="entry name" value="DNA TOPOISOMERASE"/>
    <property type="match status" value="1"/>
</dbReference>
<dbReference type="Gene3D" id="1.10.290.10">
    <property type="entry name" value="Topoisomerase I, domain 4"/>
    <property type="match status" value="1"/>
</dbReference>
<evidence type="ECO:0000256" key="1">
    <source>
        <dbReference type="ARBA" id="ARBA00023029"/>
    </source>
</evidence>
<feature type="domain" description="Topo IA-type catalytic" evidence="5">
    <location>
        <begin position="1"/>
        <end position="302"/>
    </location>
</feature>
<dbReference type="OrthoDB" id="38765at2759"/>
<organism evidence="6 7">
    <name type="scientific">Triparma retinervis</name>
    <dbReference type="NCBI Taxonomy" id="2557542"/>
    <lineage>
        <taxon>Eukaryota</taxon>
        <taxon>Sar</taxon>
        <taxon>Stramenopiles</taxon>
        <taxon>Ochrophyta</taxon>
        <taxon>Bolidophyceae</taxon>
        <taxon>Parmales</taxon>
        <taxon>Triparmaceae</taxon>
        <taxon>Triparma</taxon>
    </lineage>
</organism>
<name>A0A9W6ZYG3_9STRA</name>
<dbReference type="SMART" id="SM00437">
    <property type="entry name" value="TOP1Ac"/>
    <property type="match status" value="1"/>
</dbReference>
<keyword evidence="7" id="KW-1185">Reference proteome</keyword>
<dbReference type="SUPFAM" id="SSF56712">
    <property type="entry name" value="Prokaryotic type I DNA topoisomerase"/>
    <property type="match status" value="1"/>
</dbReference>
<dbReference type="InterPro" id="IPR003602">
    <property type="entry name" value="Topo_IA_DNA-bd_dom"/>
</dbReference>
<dbReference type="Pfam" id="PF13368">
    <property type="entry name" value="Toprim_C_rpt"/>
    <property type="match status" value="2"/>
</dbReference>
<evidence type="ECO:0000256" key="4">
    <source>
        <dbReference type="SAM" id="MobiDB-lite"/>
    </source>
</evidence>
<dbReference type="PROSITE" id="PS52039">
    <property type="entry name" value="TOPO_IA_2"/>
    <property type="match status" value="1"/>
</dbReference>
<dbReference type="InterPro" id="IPR013825">
    <property type="entry name" value="Topo_IA_cen_sub2"/>
</dbReference>
<evidence type="ECO:0000259" key="5">
    <source>
        <dbReference type="PROSITE" id="PS52039"/>
    </source>
</evidence>
<comment type="caution">
    <text evidence="6">The sequence shown here is derived from an EMBL/GenBank/DDBJ whole genome shotgun (WGS) entry which is preliminary data.</text>
</comment>
<feature type="compositionally biased region" description="Basic and acidic residues" evidence="4">
    <location>
        <begin position="52"/>
        <end position="65"/>
    </location>
</feature>
<dbReference type="InterPro" id="IPR013497">
    <property type="entry name" value="Topo_IA_cen"/>
</dbReference>
<dbReference type="AlphaFoldDB" id="A0A9W6ZYG3"/>
<feature type="non-terminal residue" evidence="6">
    <location>
        <position position="582"/>
    </location>
</feature>
<dbReference type="PRINTS" id="PR00417">
    <property type="entry name" value="PRTPISMRASEI"/>
</dbReference>